<dbReference type="AlphaFoldDB" id="A0A8S4EZE8"/>
<feature type="transmembrane region" description="Helical" evidence="7">
    <location>
        <begin position="150"/>
        <end position="171"/>
    </location>
</feature>
<dbReference type="InterPro" id="IPR020846">
    <property type="entry name" value="MFS_dom"/>
</dbReference>
<comment type="similarity">
    <text evidence="2">Belongs to the major facilitator superfamily.</text>
</comment>
<evidence type="ECO:0000256" key="5">
    <source>
        <dbReference type="ARBA" id="ARBA00022989"/>
    </source>
</evidence>
<feature type="domain" description="Major facilitator superfamily (MFS) profile" evidence="8">
    <location>
        <begin position="26"/>
        <end position="495"/>
    </location>
</feature>
<keyword evidence="3" id="KW-0813">Transport</keyword>
<dbReference type="PANTHER" id="PTHR23511">
    <property type="entry name" value="SYNAPTIC VESICLE GLYCOPROTEIN 2"/>
    <property type="match status" value="1"/>
</dbReference>
<evidence type="ECO:0000256" key="6">
    <source>
        <dbReference type="ARBA" id="ARBA00023136"/>
    </source>
</evidence>
<evidence type="ECO:0000256" key="7">
    <source>
        <dbReference type="SAM" id="Phobius"/>
    </source>
</evidence>
<keyword evidence="6 7" id="KW-0472">Membrane</keyword>
<keyword evidence="4 7" id="KW-0812">Transmembrane</keyword>
<dbReference type="InterPro" id="IPR036259">
    <property type="entry name" value="MFS_trans_sf"/>
</dbReference>
<reference evidence="9" key="1">
    <citation type="submission" date="2020-11" db="EMBL/GenBank/DDBJ databases">
        <authorList>
            <person name="Whiteford S."/>
        </authorList>
    </citation>
    <scope>NUCLEOTIDE SEQUENCE</scope>
</reference>
<dbReference type="GO" id="GO:0022857">
    <property type="term" value="F:transmembrane transporter activity"/>
    <property type="evidence" value="ECO:0007669"/>
    <property type="project" value="InterPro"/>
</dbReference>
<dbReference type="Pfam" id="PF00083">
    <property type="entry name" value="Sugar_tr"/>
    <property type="match status" value="1"/>
</dbReference>
<evidence type="ECO:0000256" key="4">
    <source>
        <dbReference type="ARBA" id="ARBA00022692"/>
    </source>
</evidence>
<evidence type="ECO:0000256" key="1">
    <source>
        <dbReference type="ARBA" id="ARBA00004141"/>
    </source>
</evidence>
<feature type="transmembrane region" description="Helical" evidence="7">
    <location>
        <begin position="64"/>
        <end position="84"/>
    </location>
</feature>
<gene>
    <name evidence="9" type="ORF">PLXY2_LOCUS7215</name>
</gene>
<dbReference type="SUPFAM" id="SSF103473">
    <property type="entry name" value="MFS general substrate transporter"/>
    <property type="match status" value="1"/>
</dbReference>
<feature type="transmembrane region" description="Helical" evidence="7">
    <location>
        <begin position="24"/>
        <end position="52"/>
    </location>
</feature>
<organism evidence="9 10">
    <name type="scientific">Plutella xylostella</name>
    <name type="common">Diamondback moth</name>
    <name type="synonym">Plutella maculipennis</name>
    <dbReference type="NCBI Taxonomy" id="51655"/>
    <lineage>
        <taxon>Eukaryota</taxon>
        <taxon>Metazoa</taxon>
        <taxon>Ecdysozoa</taxon>
        <taxon>Arthropoda</taxon>
        <taxon>Hexapoda</taxon>
        <taxon>Insecta</taxon>
        <taxon>Pterygota</taxon>
        <taxon>Neoptera</taxon>
        <taxon>Endopterygota</taxon>
        <taxon>Lepidoptera</taxon>
        <taxon>Glossata</taxon>
        <taxon>Ditrysia</taxon>
        <taxon>Yponomeutoidea</taxon>
        <taxon>Plutellidae</taxon>
        <taxon>Plutella</taxon>
    </lineage>
</organism>
<evidence type="ECO:0000313" key="9">
    <source>
        <dbReference type="EMBL" id="CAG9120745.1"/>
    </source>
</evidence>
<sequence length="506" mass="54683">MGVKAGTVGFEEALNATGFGRFNLAMLLLCGSLVMAMFFETAAVSFLATASACELGTSSVEQGLMAATPMFGIIATSHIWGYFADTKGRRLVLLVSLVLGFTTGLLSALAPNWIVLSTFKLVSASAMSGTFSLANTMLSECTPVAKRNAMIILSTSMCIAANGFMAVLAIPILPLTFSFYISLLDIHFNSWRLLCMIYSLPCALGFLGVYFCFESPKYLLSAGHEDKALEVLKKIYSINKSDSADNYHVKSLVLEEDMKASKAIGLWATLKAQSIPIISPPLLKNTIVISLLFMGIYMCVNPYLMWLPFITDSAMRTIEAGETNLTICQMIRAGQTYAMEQMAGNSGTCVLNQTAMLVILSESLLFTILNSAMSGVINTVGRRRLLIGIQLTSAAAGLCLNYSSQLPLSALLFAVYLSPVLGMGIITSFSVDIYPTHLRAMAVCLTVMVGRASTIVGINILKDLLMRNCELSFNVFSCIILVTACISFLLPLDKRPTKKKSEEIST</sequence>
<protein>
    <submittedName>
        <fullName evidence="9">(diamondback moth) hypothetical protein</fullName>
    </submittedName>
</protein>
<comment type="subcellular location">
    <subcellularLocation>
        <location evidence="1">Membrane</location>
        <topology evidence="1">Multi-pass membrane protein</topology>
    </subcellularLocation>
</comment>
<dbReference type="PROSITE" id="PS50850">
    <property type="entry name" value="MFS"/>
    <property type="match status" value="1"/>
</dbReference>
<name>A0A8S4EZE8_PLUXY</name>
<evidence type="ECO:0000256" key="3">
    <source>
        <dbReference type="ARBA" id="ARBA00022448"/>
    </source>
</evidence>
<feature type="transmembrane region" description="Helical" evidence="7">
    <location>
        <begin position="91"/>
        <end position="115"/>
    </location>
</feature>
<dbReference type="Gene3D" id="1.20.1250.20">
    <property type="entry name" value="MFS general substrate transporter like domains"/>
    <property type="match status" value="1"/>
</dbReference>
<accession>A0A8S4EZE8</accession>
<dbReference type="PANTHER" id="PTHR23511:SF35">
    <property type="entry name" value="MAJOR FACILITATOR SUPERFAMILY (MFS) PROFILE DOMAIN-CONTAINING PROTEIN"/>
    <property type="match status" value="1"/>
</dbReference>
<evidence type="ECO:0000313" key="10">
    <source>
        <dbReference type="Proteomes" id="UP000653454"/>
    </source>
</evidence>
<dbReference type="GO" id="GO:0016020">
    <property type="term" value="C:membrane"/>
    <property type="evidence" value="ECO:0007669"/>
    <property type="project" value="UniProtKB-SubCell"/>
</dbReference>
<dbReference type="InterPro" id="IPR005828">
    <property type="entry name" value="MFS_sugar_transport-like"/>
</dbReference>
<feature type="transmembrane region" description="Helical" evidence="7">
    <location>
        <begin position="438"/>
        <end position="461"/>
    </location>
</feature>
<feature type="transmembrane region" description="Helical" evidence="7">
    <location>
        <begin position="473"/>
        <end position="492"/>
    </location>
</feature>
<dbReference type="EMBL" id="CAJHNJ030000024">
    <property type="protein sequence ID" value="CAG9120745.1"/>
    <property type="molecule type" value="Genomic_DNA"/>
</dbReference>
<dbReference type="Proteomes" id="UP000653454">
    <property type="component" value="Unassembled WGS sequence"/>
</dbReference>
<feature type="transmembrane region" description="Helical" evidence="7">
    <location>
        <begin position="410"/>
        <end position="431"/>
    </location>
</feature>
<evidence type="ECO:0000259" key="8">
    <source>
        <dbReference type="PROSITE" id="PS50850"/>
    </source>
</evidence>
<comment type="caution">
    <text evidence="9">The sequence shown here is derived from an EMBL/GenBank/DDBJ whole genome shotgun (WGS) entry which is preliminary data.</text>
</comment>
<evidence type="ECO:0000256" key="2">
    <source>
        <dbReference type="ARBA" id="ARBA00008335"/>
    </source>
</evidence>
<feature type="transmembrane region" description="Helical" evidence="7">
    <location>
        <begin position="191"/>
        <end position="213"/>
    </location>
</feature>
<proteinExistence type="inferred from homology"/>
<keyword evidence="5 7" id="KW-1133">Transmembrane helix</keyword>
<feature type="transmembrane region" description="Helical" evidence="7">
    <location>
        <begin position="287"/>
        <end position="306"/>
    </location>
</feature>
<keyword evidence="10" id="KW-1185">Reference proteome</keyword>